<dbReference type="PANTHER" id="PTHR43591:SF10">
    <property type="entry name" value="ABC TRANSMEMBRANE TYPE-1 DOMAIN-CONTAINING PROTEIN-RELATED"/>
    <property type="match status" value="1"/>
</dbReference>
<reference evidence="1" key="1">
    <citation type="submission" date="2022-11" db="EMBL/GenBank/DDBJ databases">
        <authorList>
            <person name="Petersen C."/>
        </authorList>
    </citation>
    <scope>NUCLEOTIDE SEQUENCE</scope>
    <source>
        <strain evidence="1">IBT 30069</strain>
    </source>
</reference>
<reference evidence="1" key="2">
    <citation type="journal article" date="2023" name="IMA Fungus">
        <title>Comparative genomic study of the Penicillium genus elucidates a diverse pangenome and 15 lateral gene transfer events.</title>
        <authorList>
            <person name="Petersen C."/>
            <person name="Sorensen T."/>
            <person name="Nielsen M.R."/>
            <person name="Sondergaard T.E."/>
            <person name="Sorensen J.L."/>
            <person name="Fitzpatrick D.A."/>
            <person name="Frisvad J.C."/>
            <person name="Nielsen K.L."/>
        </authorList>
    </citation>
    <scope>NUCLEOTIDE SEQUENCE</scope>
    <source>
        <strain evidence="1">IBT 30069</strain>
    </source>
</reference>
<gene>
    <name evidence="1" type="ORF">N7456_002484</name>
</gene>
<proteinExistence type="predicted"/>
<dbReference type="SUPFAM" id="SSF53335">
    <property type="entry name" value="S-adenosyl-L-methionine-dependent methyltransferases"/>
    <property type="match status" value="1"/>
</dbReference>
<comment type="caution">
    <text evidence="1">The sequence shown here is derived from an EMBL/GenBank/DDBJ whole genome shotgun (WGS) entry which is preliminary data.</text>
</comment>
<evidence type="ECO:0000313" key="1">
    <source>
        <dbReference type="EMBL" id="KAJ5113950.1"/>
    </source>
</evidence>
<dbReference type="Proteomes" id="UP001149165">
    <property type="component" value="Unassembled WGS sequence"/>
</dbReference>
<dbReference type="AlphaFoldDB" id="A0A9W9G869"/>
<dbReference type="OrthoDB" id="529367at2759"/>
<dbReference type="GO" id="GO:0008168">
    <property type="term" value="F:methyltransferase activity"/>
    <property type="evidence" value="ECO:0007669"/>
    <property type="project" value="TreeGrafter"/>
</dbReference>
<name>A0A9W9G869_9EURO</name>
<protein>
    <submittedName>
        <fullName evidence="1">Uncharacterized protein</fullName>
    </submittedName>
</protein>
<dbReference type="Gene3D" id="3.40.50.150">
    <property type="entry name" value="Vaccinia Virus protein VP39"/>
    <property type="match status" value="1"/>
</dbReference>
<keyword evidence="2" id="KW-1185">Reference proteome</keyword>
<dbReference type="Pfam" id="PF13489">
    <property type="entry name" value="Methyltransf_23"/>
    <property type="match status" value="1"/>
</dbReference>
<organism evidence="1 2">
    <name type="scientific">Penicillium angulare</name>
    <dbReference type="NCBI Taxonomy" id="116970"/>
    <lineage>
        <taxon>Eukaryota</taxon>
        <taxon>Fungi</taxon>
        <taxon>Dikarya</taxon>
        <taxon>Ascomycota</taxon>
        <taxon>Pezizomycotina</taxon>
        <taxon>Eurotiomycetes</taxon>
        <taxon>Eurotiomycetidae</taxon>
        <taxon>Eurotiales</taxon>
        <taxon>Aspergillaceae</taxon>
        <taxon>Penicillium</taxon>
    </lineage>
</organism>
<evidence type="ECO:0000313" key="2">
    <source>
        <dbReference type="Proteomes" id="UP001149165"/>
    </source>
</evidence>
<dbReference type="CDD" id="cd02440">
    <property type="entry name" value="AdoMet_MTases"/>
    <property type="match status" value="1"/>
</dbReference>
<dbReference type="InterPro" id="IPR029063">
    <property type="entry name" value="SAM-dependent_MTases_sf"/>
</dbReference>
<accession>A0A9W9G869</accession>
<dbReference type="PANTHER" id="PTHR43591">
    <property type="entry name" value="METHYLTRANSFERASE"/>
    <property type="match status" value="1"/>
</dbReference>
<dbReference type="EMBL" id="JAPQKH010000002">
    <property type="protein sequence ID" value="KAJ5113950.1"/>
    <property type="molecule type" value="Genomic_DNA"/>
</dbReference>
<sequence length="322" mass="37110">MDDERILPDSNLYYPQYDDITNDWESETTSVGASIYQGLIDNGRRYQTLRESGIHVPADEQMFEVYRIVHLVCLIADSHRENPLFRAPIGKNPEHILDIGTGCGSWPIDVADKFPEATVRGVDLFPPPVNWTPPNCILEVDDILKSWTWRQPFDLIHLRVMDCAFTAEETKQVYKQCYDNLKPGGWIEQVEMSAFLESDDGTLPEDSIIRSWGPRMTMSAERSGRRFGIMRTMRASIEEAGFVDVHVKNYKLPVGPWPKDKQLKETGAVNYYQWVDGMEGYCLWLLTKFGVPEPWSKEEVMVLVAKMRKAFANPRVHCYHKQ</sequence>